<dbReference type="PROSITE" id="PS50949">
    <property type="entry name" value="HTH_GNTR"/>
    <property type="match status" value="1"/>
</dbReference>
<dbReference type="GO" id="GO:0003700">
    <property type="term" value="F:DNA-binding transcription factor activity"/>
    <property type="evidence" value="ECO:0007669"/>
    <property type="project" value="InterPro"/>
</dbReference>
<evidence type="ECO:0000256" key="1">
    <source>
        <dbReference type="ARBA" id="ARBA00023015"/>
    </source>
</evidence>
<dbReference type="GO" id="GO:0003677">
    <property type="term" value="F:DNA binding"/>
    <property type="evidence" value="ECO:0007669"/>
    <property type="project" value="UniProtKB-KW"/>
</dbReference>
<keyword evidence="3" id="KW-0804">Transcription</keyword>
<keyword evidence="6" id="KW-1185">Reference proteome</keyword>
<dbReference type="InterPro" id="IPR036388">
    <property type="entry name" value="WH-like_DNA-bd_sf"/>
</dbReference>
<accession>A0A9X7JSJ2</accession>
<dbReference type="Gene3D" id="1.10.10.10">
    <property type="entry name" value="Winged helix-like DNA-binding domain superfamily/Winged helix DNA-binding domain"/>
    <property type="match status" value="1"/>
</dbReference>
<dbReference type="InterPro" id="IPR000524">
    <property type="entry name" value="Tscrpt_reg_HTH_GntR"/>
</dbReference>
<dbReference type="InterPro" id="IPR036390">
    <property type="entry name" value="WH_DNA-bd_sf"/>
</dbReference>
<dbReference type="SUPFAM" id="SSF48008">
    <property type="entry name" value="GntR ligand-binding domain-like"/>
    <property type="match status" value="1"/>
</dbReference>
<dbReference type="InterPro" id="IPR011711">
    <property type="entry name" value="GntR_C"/>
</dbReference>
<evidence type="ECO:0000256" key="2">
    <source>
        <dbReference type="ARBA" id="ARBA00023125"/>
    </source>
</evidence>
<keyword evidence="1" id="KW-0805">Transcription regulation</keyword>
<evidence type="ECO:0000313" key="5">
    <source>
        <dbReference type="EMBL" id="PSJ29074.1"/>
    </source>
</evidence>
<feature type="domain" description="HTH gntR-type" evidence="4">
    <location>
        <begin position="15"/>
        <end position="83"/>
    </location>
</feature>
<evidence type="ECO:0000313" key="6">
    <source>
        <dbReference type="Proteomes" id="UP000242427"/>
    </source>
</evidence>
<dbReference type="Proteomes" id="UP000242427">
    <property type="component" value="Unassembled WGS sequence"/>
</dbReference>
<comment type="caution">
    <text evidence="5">The sequence shown here is derived from an EMBL/GenBank/DDBJ whole genome shotgun (WGS) entry which is preliminary data.</text>
</comment>
<name>A0A9X7JSJ2_9ACTN</name>
<dbReference type="PANTHER" id="PTHR43537:SF47">
    <property type="entry name" value="REGULATORY PROTEIN GNTR HTH"/>
    <property type="match status" value="1"/>
</dbReference>
<dbReference type="SMART" id="SM00895">
    <property type="entry name" value="FCD"/>
    <property type="match status" value="1"/>
</dbReference>
<dbReference type="SMART" id="SM00345">
    <property type="entry name" value="HTH_GNTR"/>
    <property type="match status" value="1"/>
</dbReference>
<dbReference type="EMBL" id="PXWG01000014">
    <property type="protein sequence ID" value="PSJ29074.1"/>
    <property type="molecule type" value="Genomic_DNA"/>
</dbReference>
<dbReference type="PANTHER" id="PTHR43537">
    <property type="entry name" value="TRANSCRIPTIONAL REGULATOR, GNTR FAMILY"/>
    <property type="match status" value="1"/>
</dbReference>
<evidence type="ECO:0000256" key="3">
    <source>
        <dbReference type="ARBA" id="ARBA00023163"/>
    </source>
</evidence>
<dbReference type="OrthoDB" id="5450856at2"/>
<reference evidence="5 6" key="1">
    <citation type="submission" date="2018-03" db="EMBL/GenBank/DDBJ databases">
        <title>Chitinolytic properties of Streptosporangium nondiastaticum TBG75A20.</title>
        <authorList>
            <person name="Gayathri V."/>
            <person name="Shiburaj S."/>
        </authorList>
    </citation>
    <scope>NUCLEOTIDE SEQUENCE [LARGE SCALE GENOMIC DNA]</scope>
    <source>
        <strain evidence="5 6">TBG75A20</strain>
    </source>
</reference>
<dbReference type="SUPFAM" id="SSF46785">
    <property type="entry name" value="Winged helix' DNA-binding domain"/>
    <property type="match status" value="1"/>
</dbReference>
<dbReference type="Pfam" id="PF07729">
    <property type="entry name" value="FCD"/>
    <property type="match status" value="1"/>
</dbReference>
<evidence type="ECO:0000259" key="4">
    <source>
        <dbReference type="PROSITE" id="PS50949"/>
    </source>
</evidence>
<dbReference type="PRINTS" id="PR00035">
    <property type="entry name" value="HTHGNTR"/>
</dbReference>
<protein>
    <submittedName>
        <fullName evidence="5">GntR family transcriptional regulator</fullName>
    </submittedName>
</protein>
<proteinExistence type="predicted"/>
<dbReference type="CDD" id="cd07377">
    <property type="entry name" value="WHTH_GntR"/>
    <property type="match status" value="1"/>
</dbReference>
<keyword evidence="2" id="KW-0238">DNA-binding</keyword>
<dbReference type="AlphaFoldDB" id="A0A9X7JSJ2"/>
<sequence length="238" mass="25709">MFYREVGGVRAVPRSALIEGTIERLKTQIVSGRWPMGSKIPVEDELVAELEVSRSTLRQAVQALVHVGLLETAQGRGTFVRGTHEVDAVLTRYLADAELRYVLETRRGLEVEAAGLAAERRSRAGLDRLAAVYERQTAAHRDGRAGEFNRAAVEFHTAVVEAAGNPVLTRLYSSMLGSVRDSVRVGGVRRPEEHYGDPGHARILEAIDGGDPQAARDAAAEHVSAFLIALAPAGKDAP</sequence>
<organism evidence="5 6">
    <name type="scientific">Streptosporangium nondiastaticum</name>
    <dbReference type="NCBI Taxonomy" id="35764"/>
    <lineage>
        <taxon>Bacteria</taxon>
        <taxon>Bacillati</taxon>
        <taxon>Actinomycetota</taxon>
        <taxon>Actinomycetes</taxon>
        <taxon>Streptosporangiales</taxon>
        <taxon>Streptosporangiaceae</taxon>
        <taxon>Streptosporangium</taxon>
    </lineage>
</organism>
<gene>
    <name evidence="5" type="ORF">B7P34_09005</name>
</gene>
<dbReference type="Pfam" id="PF00392">
    <property type="entry name" value="GntR"/>
    <property type="match status" value="1"/>
</dbReference>
<dbReference type="Gene3D" id="1.20.120.530">
    <property type="entry name" value="GntR ligand-binding domain-like"/>
    <property type="match status" value="1"/>
</dbReference>
<dbReference type="InterPro" id="IPR008920">
    <property type="entry name" value="TF_FadR/GntR_C"/>
</dbReference>